<feature type="compositionally biased region" description="Basic residues" evidence="3">
    <location>
        <begin position="243"/>
        <end position="270"/>
    </location>
</feature>
<protein>
    <recommendedName>
        <fullName evidence="4">CCHC-type domain-containing protein</fullName>
    </recommendedName>
</protein>
<evidence type="ECO:0000256" key="2">
    <source>
        <dbReference type="PROSITE-ProRule" id="PRU00047"/>
    </source>
</evidence>
<name>A0A9P7FLW1_9AGAR</name>
<accession>A0A9P7FLW1</accession>
<dbReference type="InterPro" id="IPR001878">
    <property type="entry name" value="Znf_CCHC"/>
</dbReference>
<feature type="region of interest" description="Disordered" evidence="3">
    <location>
        <begin position="454"/>
        <end position="549"/>
    </location>
</feature>
<evidence type="ECO:0000313" key="6">
    <source>
        <dbReference type="Proteomes" id="UP000717328"/>
    </source>
</evidence>
<dbReference type="GO" id="GO:0008270">
    <property type="term" value="F:zinc ion binding"/>
    <property type="evidence" value="ECO:0007669"/>
    <property type="project" value="UniProtKB-KW"/>
</dbReference>
<proteinExistence type="predicted"/>
<dbReference type="InterPro" id="IPR036875">
    <property type="entry name" value="Znf_CCHC_sf"/>
</dbReference>
<dbReference type="AlphaFoldDB" id="A0A9P7FLW1"/>
<dbReference type="OrthoDB" id="3205788at2759"/>
<dbReference type="SMART" id="SM00343">
    <property type="entry name" value="ZnF_C2HC"/>
    <property type="match status" value="1"/>
</dbReference>
<feature type="compositionally biased region" description="Acidic residues" evidence="3">
    <location>
        <begin position="702"/>
        <end position="721"/>
    </location>
</feature>
<dbReference type="Gene3D" id="4.10.60.10">
    <property type="entry name" value="Zinc finger, CCHC-type"/>
    <property type="match status" value="1"/>
</dbReference>
<dbReference type="Pfam" id="PF00098">
    <property type="entry name" value="zf-CCHC"/>
    <property type="match status" value="1"/>
</dbReference>
<feature type="region of interest" description="Disordered" evidence="3">
    <location>
        <begin position="123"/>
        <end position="278"/>
    </location>
</feature>
<reference evidence="5" key="2">
    <citation type="submission" date="2021-10" db="EMBL/GenBank/DDBJ databases">
        <title>Phylogenomics reveals ancestral predisposition of the termite-cultivated fungus Termitomyces towards a domesticated lifestyle.</title>
        <authorList>
            <person name="Auxier B."/>
            <person name="Grum-Grzhimaylo A."/>
            <person name="Cardenas M.E."/>
            <person name="Lodge J.D."/>
            <person name="Laessoe T."/>
            <person name="Pedersen O."/>
            <person name="Smith M.E."/>
            <person name="Kuyper T.W."/>
            <person name="Franco-Molano E.A."/>
            <person name="Baroni T.J."/>
            <person name="Aanen D.K."/>
        </authorList>
    </citation>
    <scope>NUCLEOTIDE SEQUENCE</scope>
    <source>
        <strain evidence="5">D49</strain>
    </source>
</reference>
<feature type="compositionally biased region" description="Low complexity" evidence="3">
    <location>
        <begin position="227"/>
        <end position="242"/>
    </location>
</feature>
<feature type="compositionally biased region" description="Basic residues" evidence="3">
    <location>
        <begin position="158"/>
        <end position="167"/>
    </location>
</feature>
<sequence length="811" mass="92185">MTEAERRLVDTRNHVVNNIDLHVNSAFLERDNPGDSSRAKGKTVDPRNWGDADLSGDELDPDVQAQILEACNLQRDSESPDDPEDEDWAPEVSEKPVIRGPSEEDIAERLRFKEQLEANIQRLQDENNRLKKKQKTQRRDGSEPASQEMVQLIDNIVHRKKDKKKATKEKSGRGIQPISQVAGDSSLGKAFQRLQEEDDPSSSDESLRLSSDESDSPSDSESEHSSDSGSSALSSHLLLSSGSHRRLRRHRSKKRKSNKKKSKRHLKRSLIKPTPPAKYKGSADLQAFMQFMNHGTAYVKYGYVEKERRVMVLSEFLTGRAYTFYTREVSCRPEKWDLSHFFMALYNDSFPIDFRNRQRKKLTSFTQGRLSVKDYVAELNELFTIVGSTSKRERMVKLFNRFKPSIKKSLYHAKLNPETSKWKHIVTEAGFCEMAESVNFDNDGYNQDNARTSRYNKHEHWSDRRDGKDFQRRDEHHDRGLGGNRPNKNRSRTPTGRRTNTTPGFSSVRGNPSDNRASGHQNAKAGPSKQRKNDDPSLQKPRLSKQEEDELRAANKCFICKESGHFSRNCPRAKSAKSSNSGKPPGLSTYSIRPDLKETERLREASLEGTTQGLTVSMMHFFDSLYGNGPESSEDEDRSSLPDLQSVSDSSEEETDTESKVDSLPDLQTVSDSRDDDDNSSEEPDDSDDDSDALNEYYDAFFSEDSDDAPEIQDSDSDDTLAEAQEMVPEPDHNSEDDYLEEVVLAPPLDLRVPELYSVEVSDIELWMSLLDDRERAHGPPRQLGWAPANQIEYLLNMMQPYPGDPSNVLQ</sequence>
<feature type="compositionally biased region" description="Basic and acidic residues" evidence="3">
    <location>
        <begin position="456"/>
        <end position="480"/>
    </location>
</feature>
<comment type="caution">
    <text evidence="5">The sequence shown here is derived from an EMBL/GenBank/DDBJ whole genome shotgun (WGS) entry which is preliminary data.</text>
</comment>
<evidence type="ECO:0000313" key="5">
    <source>
        <dbReference type="EMBL" id="KAG5634118.1"/>
    </source>
</evidence>
<evidence type="ECO:0000259" key="4">
    <source>
        <dbReference type="PROSITE" id="PS50158"/>
    </source>
</evidence>
<keyword evidence="2" id="KW-0479">Metal-binding</keyword>
<feature type="region of interest" description="Disordered" evidence="3">
    <location>
        <begin position="72"/>
        <end position="104"/>
    </location>
</feature>
<feature type="region of interest" description="Disordered" evidence="3">
    <location>
        <begin position="568"/>
        <end position="596"/>
    </location>
</feature>
<feature type="compositionally biased region" description="Polar residues" evidence="3">
    <location>
        <begin position="508"/>
        <end position="521"/>
    </location>
</feature>
<feature type="compositionally biased region" description="Low complexity" evidence="3">
    <location>
        <begin position="492"/>
        <end position="504"/>
    </location>
</feature>
<feature type="region of interest" description="Disordered" evidence="3">
    <location>
        <begin position="625"/>
        <end position="738"/>
    </location>
</feature>
<gene>
    <name evidence="5" type="ORF">H0H81_003343</name>
</gene>
<feature type="compositionally biased region" description="Acidic residues" evidence="3">
    <location>
        <begin position="674"/>
        <end position="693"/>
    </location>
</feature>
<feature type="region of interest" description="Disordered" evidence="3">
    <location>
        <begin position="29"/>
        <end position="60"/>
    </location>
</feature>
<dbReference type="Proteomes" id="UP000717328">
    <property type="component" value="Unassembled WGS sequence"/>
</dbReference>
<keyword evidence="1" id="KW-0507">mRNA processing</keyword>
<dbReference type="SUPFAM" id="SSF57756">
    <property type="entry name" value="Retrovirus zinc finger-like domains"/>
    <property type="match status" value="1"/>
</dbReference>
<dbReference type="GO" id="GO:0003676">
    <property type="term" value="F:nucleic acid binding"/>
    <property type="evidence" value="ECO:0007669"/>
    <property type="project" value="InterPro"/>
</dbReference>
<dbReference type="PROSITE" id="PS50158">
    <property type="entry name" value="ZF_CCHC"/>
    <property type="match status" value="1"/>
</dbReference>
<keyword evidence="6" id="KW-1185">Reference proteome</keyword>
<feature type="domain" description="CCHC-type" evidence="4">
    <location>
        <begin position="556"/>
        <end position="572"/>
    </location>
</feature>
<reference evidence="5" key="1">
    <citation type="submission" date="2021-02" db="EMBL/GenBank/DDBJ databases">
        <authorList>
            <person name="Nieuwenhuis M."/>
            <person name="Van De Peppel L.J.J."/>
        </authorList>
    </citation>
    <scope>NUCLEOTIDE SEQUENCE</scope>
    <source>
        <strain evidence="5">D49</strain>
    </source>
</reference>
<feature type="non-terminal residue" evidence="5">
    <location>
        <position position="811"/>
    </location>
</feature>
<evidence type="ECO:0000256" key="1">
    <source>
        <dbReference type="ARBA" id="ARBA00022664"/>
    </source>
</evidence>
<keyword evidence="2" id="KW-0863">Zinc-finger</keyword>
<keyword evidence="2" id="KW-0862">Zinc</keyword>
<organism evidence="5 6">
    <name type="scientific">Sphagnurus paluster</name>
    <dbReference type="NCBI Taxonomy" id="117069"/>
    <lineage>
        <taxon>Eukaryota</taxon>
        <taxon>Fungi</taxon>
        <taxon>Dikarya</taxon>
        <taxon>Basidiomycota</taxon>
        <taxon>Agaricomycotina</taxon>
        <taxon>Agaricomycetes</taxon>
        <taxon>Agaricomycetidae</taxon>
        <taxon>Agaricales</taxon>
        <taxon>Tricholomatineae</taxon>
        <taxon>Lyophyllaceae</taxon>
        <taxon>Sphagnurus</taxon>
    </lineage>
</organism>
<dbReference type="GO" id="GO:0006397">
    <property type="term" value="P:mRNA processing"/>
    <property type="evidence" value="ECO:0007669"/>
    <property type="project" value="UniProtKB-KW"/>
</dbReference>
<evidence type="ECO:0000256" key="3">
    <source>
        <dbReference type="SAM" id="MobiDB-lite"/>
    </source>
</evidence>
<dbReference type="EMBL" id="JABCKI010006630">
    <property type="protein sequence ID" value="KAG5634118.1"/>
    <property type="molecule type" value="Genomic_DNA"/>
</dbReference>
<feature type="compositionally biased region" description="Acidic residues" evidence="3">
    <location>
        <begin position="79"/>
        <end position="89"/>
    </location>
</feature>